<gene>
    <name evidence="1" type="ORF">BDQ94DRAFT_142269</name>
</gene>
<reference evidence="1 2" key="1">
    <citation type="submission" date="2018-07" db="EMBL/GenBank/DDBJ databases">
        <title>The genomes of Aspergillus section Nigri reveals drivers in fungal speciation.</title>
        <authorList>
            <consortium name="DOE Joint Genome Institute"/>
            <person name="Vesth T.C."/>
            <person name="Nybo J."/>
            <person name="Theobald S."/>
            <person name="Brandl J."/>
            <person name="Frisvad J.C."/>
            <person name="Nielsen K.F."/>
            <person name="Lyhne E.K."/>
            <person name="Kogle M.E."/>
            <person name="Kuo A."/>
            <person name="Riley R."/>
            <person name="Clum A."/>
            <person name="Nolan M."/>
            <person name="Lipzen A."/>
            <person name="Salamov A."/>
            <person name="Henrissat B."/>
            <person name="Wiebenga A."/>
            <person name="De vries R.P."/>
            <person name="Grigoriev I.V."/>
            <person name="Mortensen U.H."/>
            <person name="Andersen M.R."/>
            <person name="Baker S.E."/>
        </authorList>
    </citation>
    <scope>NUCLEOTIDE SEQUENCE [LARGE SCALE GENOMIC DNA]</scope>
    <source>
        <strain evidence="1 2">CBS 139.54b</strain>
    </source>
</reference>
<dbReference type="EMBL" id="KZ852044">
    <property type="protein sequence ID" value="RDH34196.1"/>
    <property type="molecule type" value="Genomic_DNA"/>
</dbReference>
<dbReference type="Proteomes" id="UP000253729">
    <property type="component" value="Unassembled WGS sequence"/>
</dbReference>
<evidence type="ECO:0000313" key="1">
    <source>
        <dbReference type="EMBL" id="RDH34196.1"/>
    </source>
</evidence>
<proteinExistence type="predicted"/>
<dbReference type="AlphaFoldDB" id="A0A3F3Q647"/>
<evidence type="ECO:0000313" key="2">
    <source>
        <dbReference type="Proteomes" id="UP000253729"/>
    </source>
</evidence>
<sequence>MEDILLLPTRYWLIPSLHHRYGSPIIYPFPTQPQPSQLVFLIASSMSDTTNLLRMLVSISTTPSESGRCIVVDLNLLESKGDPLFLQVRTRLRPSQVLRLPYVGMQRPVRALEFRSPRCLGLAFAS</sequence>
<organism evidence="1 2">
    <name type="scientific">Aspergillus welwitschiae</name>
    <dbReference type="NCBI Taxonomy" id="1341132"/>
    <lineage>
        <taxon>Eukaryota</taxon>
        <taxon>Fungi</taxon>
        <taxon>Dikarya</taxon>
        <taxon>Ascomycota</taxon>
        <taxon>Pezizomycotina</taxon>
        <taxon>Eurotiomycetes</taxon>
        <taxon>Eurotiomycetidae</taxon>
        <taxon>Eurotiales</taxon>
        <taxon>Aspergillaceae</taxon>
        <taxon>Aspergillus</taxon>
        <taxon>Aspergillus subgen. Circumdati</taxon>
    </lineage>
</organism>
<accession>A0A3F3Q647</accession>
<protein>
    <submittedName>
        <fullName evidence="1">Uncharacterized protein</fullName>
    </submittedName>
</protein>
<dbReference type="RefSeq" id="XP_026627218.1">
    <property type="nucleotide sequence ID" value="XM_026766000.1"/>
</dbReference>
<name>A0A3F3Q647_9EURO</name>
<dbReference type="GeneID" id="38134356"/>
<keyword evidence="2" id="KW-1185">Reference proteome</keyword>